<protein>
    <submittedName>
        <fullName evidence="3">Uncharacterized protein</fullName>
    </submittedName>
</protein>
<dbReference type="Proteomes" id="UP000095282">
    <property type="component" value="Unplaced"/>
</dbReference>
<accession>A0A1I7U3Q0</accession>
<dbReference type="WBParaSite" id="Csp11.Scaffold629.g14537.t1">
    <property type="protein sequence ID" value="Csp11.Scaffold629.g14537.t1"/>
    <property type="gene ID" value="Csp11.Scaffold629.g14537"/>
</dbReference>
<evidence type="ECO:0000256" key="1">
    <source>
        <dbReference type="SAM" id="Coils"/>
    </source>
</evidence>
<keyword evidence="2" id="KW-1185">Reference proteome</keyword>
<keyword evidence="1" id="KW-0175">Coiled coil</keyword>
<dbReference type="AlphaFoldDB" id="A0A1I7U3Q0"/>
<evidence type="ECO:0000313" key="3">
    <source>
        <dbReference type="WBParaSite" id="Csp11.Scaffold629.g14537.t1"/>
    </source>
</evidence>
<organism evidence="2 3">
    <name type="scientific">Caenorhabditis tropicalis</name>
    <dbReference type="NCBI Taxonomy" id="1561998"/>
    <lineage>
        <taxon>Eukaryota</taxon>
        <taxon>Metazoa</taxon>
        <taxon>Ecdysozoa</taxon>
        <taxon>Nematoda</taxon>
        <taxon>Chromadorea</taxon>
        <taxon>Rhabditida</taxon>
        <taxon>Rhabditina</taxon>
        <taxon>Rhabditomorpha</taxon>
        <taxon>Rhabditoidea</taxon>
        <taxon>Rhabditidae</taxon>
        <taxon>Peloderinae</taxon>
        <taxon>Caenorhabditis</taxon>
    </lineage>
</organism>
<proteinExistence type="predicted"/>
<reference evidence="3" key="1">
    <citation type="submission" date="2016-11" db="UniProtKB">
        <authorList>
            <consortium name="WormBaseParasite"/>
        </authorList>
    </citation>
    <scope>IDENTIFICATION</scope>
</reference>
<dbReference type="eggNOG" id="ENOG502TI5C">
    <property type="taxonomic scope" value="Eukaryota"/>
</dbReference>
<sequence length="114" mass="13317">MTTSTSSPAIDFYLSEVDSRLSEKQLELEKTLEKSQNVRIHAETIQNFIGKIQMAKLMEKLEKVTEERKQKERTLLKLYEEEGKTLEDSEDEEEDDVVTFETIGKKQSLLKEYP</sequence>
<feature type="coiled-coil region" evidence="1">
    <location>
        <begin position="14"/>
        <end position="96"/>
    </location>
</feature>
<evidence type="ECO:0000313" key="2">
    <source>
        <dbReference type="Proteomes" id="UP000095282"/>
    </source>
</evidence>
<name>A0A1I7U3Q0_9PELO</name>